<accession>U5PVQ7</accession>
<dbReference type="RefSeq" id="YP_008771037.1">
    <property type="nucleotide sequence ID" value="NC_022769.1"/>
</dbReference>
<dbReference type="GeneID" id="17959593"/>
<reference evidence="1 2" key="1">
    <citation type="journal article" date="2013" name="Genome Announc.">
        <title>Complete Genome of Bacillus thuringiensis Myophage BigBertha.</title>
        <authorList>
            <person name="Ting J.H."/>
            <person name="Smyth T.B."/>
            <person name="Chamakura K.R."/>
            <person name="Kuty Everett G.F."/>
        </authorList>
    </citation>
    <scope>NUCLEOTIDE SEQUENCE [LARGE SCALE GENOMIC DNA]</scope>
</reference>
<gene>
    <name evidence="1" type="ORF">BigBertha_10</name>
</gene>
<sequence length="146" mass="17393">MTRHTRTRQIHNFRGTKAEKIINEPIKDAVAFYRGLEDLDTSFHTVTLINIKHTYHTTVLGNYRLQKKLQKLKKENNGTALSIWDMIGKSKKNPKILKKHKYHLHVDDKGRFYTYELGRKTIYGFINDYDKNTRAYFDKLGNRYWG</sequence>
<dbReference type="Proteomes" id="UP000017644">
    <property type="component" value="Segment"/>
</dbReference>
<proteinExistence type="predicted"/>
<protein>
    <submittedName>
        <fullName evidence="1">Uncharacterized protein</fullName>
    </submittedName>
</protein>
<evidence type="ECO:0000313" key="1">
    <source>
        <dbReference type="EMBL" id="AGY46518.1"/>
    </source>
</evidence>
<dbReference type="KEGG" id="vg:17959593"/>
<dbReference type="EMBL" id="KF669647">
    <property type="protein sequence ID" value="AGY46518.1"/>
    <property type="molecule type" value="Genomic_DNA"/>
</dbReference>
<keyword evidence="2" id="KW-1185">Reference proteome</keyword>
<name>U5PVQ7_9CAUD</name>
<evidence type="ECO:0000313" key="2">
    <source>
        <dbReference type="Proteomes" id="UP000017644"/>
    </source>
</evidence>
<organism evidence="1 2">
    <name type="scientific">Bacillus phage BigBertha</name>
    <dbReference type="NCBI Taxonomy" id="1406781"/>
    <lineage>
        <taxon>Viruses</taxon>
        <taxon>Duplodnaviria</taxon>
        <taxon>Heunggongvirae</taxon>
        <taxon>Uroviricota</taxon>
        <taxon>Caudoviricetes</taxon>
        <taxon>Herelleviridae</taxon>
        <taxon>Bastillevirinae</taxon>
        <taxon>Bequatrovirus</taxon>
        <taxon>Bequatrovirus bigbertha</taxon>
    </lineage>
</organism>